<accession>A0A9W6CRV1</accession>
<evidence type="ECO:0000256" key="1">
    <source>
        <dbReference type="ARBA" id="ARBA00012528"/>
    </source>
</evidence>
<dbReference type="SUPFAM" id="SSF55073">
    <property type="entry name" value="Nucleotide cyclase"/>
    <property type="match status" value="1"/>
</dbReference>
<dbReference type="InterPro" id="IPR035965">
    <property type="entry name" value="PAS-like_dom_sf"/>
</dbReference>
<dbReference type="SUPFAM" id="SSF55785">
    <property type="entry name" value="PYP-like sensor domain (PAS domain)"/>
    <property type="match status" value="1"/>
</dbReference>
<evidence type="ECO:0000313" key="4">
    <source>
        <dbReference type="EMBL" id="GLI22733.1"/>
    </source>
</evidence>
<dbReference type="EMBL" id="BSDO01000003">
    <property type="protein sequence ID" value="GLI22733.1"/>
    <property type="molecule type" value="Genomic_DNA"/>
</dbReference>
<dbReference type="InterPro" id="IPR000160">
    <property type="entry name" value="GGDEF_dom"/>
</dbReference>
<comment type="caution">
    <text evidence="4">The sequence shown here is derived from an EMBL/GenBank/DDBJ whole genome shotgun (WGS) entry which is preliminary data.</text>
</comment>
<dbReference type="Pfam" id="PF13188">
    <property type="entry name" value="PAS_8"/>
    <property type="match status" value="1"/>
</dbReference>
<proteinExistence type="predicted"/>
<dbReference type="InterPro" id="IPR043128">
    <property type="entry name" value="Rev_trsase/Diguanyl_cyclase"/>
</dbReference>
<feature type="domain" description="GGDEF" evidence="3">
    <location>
        <begin position="181"/>
        <end position="311"/>
    </location>
</feature>
<dbReference type="InterPro" id="IPR000014">
    <property type="entry name" value="PAS"/>
</dbReference>
<dbReference type="PANTHER" id="PTHR45138:SF9">
    <property type="entry name" value="DIGUANYLATE CYCLASE DGCM-RELATED"/>
    <property type="match status" value="1"/>
</dbReference>
<dbReference type="InterPro" id="IPR029787">
    <property type="entry name" value="Nucleotide_cyclase"/>
</dbReference>
<dbReference type="AlphaFoldDB" id="A0A9W6CRV1"/>
<dbReference type="SMART" id="SM00267">
    <property type="entry name" value="GGDEF"/>
    <property type="match status" value="1"/>
</dbReference>
<dbReference type="NCBIfam" id="TIGR00254">
    <property type="entry name" value="GGDEF"/>
    <property type="match status" value="1"/>
</dbReference>
<protein>
    <recommendedName>
        <fullName evidence="1">diguanylate cyclase</fullName>
        <ecNumber evidence="1">2.7.7.65</ecNumber>
    </recommendedName>
</protein>
<dbReference type="EC" id="2.7.7.65" evidence="1"/>
<dbReference type="Pfam" id="PF00990">
    <property type="entry name" value="GGDEF"/>
    <property type="match status" value="1"/>
</dbReference>
<comment type="catalytic activity">
    <reaction evidence="2">
        <text>2 GTP = 3',3'-c-di-GMP + 2 diphosphate</text>
        <dbReference type="Rhea" id="RHEA:24898"/>
        <dbReference type="ChEBI" id="CHEBI:33019"/>
        <dbReference type="ChEBI" id="CHEBI:37565"/>
        <dbReference type="ChEBI" id="CHEBI:58805"/>
        <dbReference type="EC" id="2.7.7.65"/>
    </reaction>
</comment>
<dbReference type="Gene3D" id="3.30.70.270">
    <property type="match status" value="1"/>
</dbReference>
<name>A0A9W6CRV1_XANFL</name>
<evidence type="ECO:0000256" key="2">
    <source>
        <dbReference type="ARBA" id="ARBA00034247"/>
    </source>
</evidence>
<reference evidence="4" key="1">
    <citation type="submission" date="2022-12" db="EMBL/GenBank/DDBJ databases">
        <title>Reference genome sequencing for broad-spectrum identification of bacterial and archaeal isolates by mass spectrometry.</title>
        <authorList>
            <person name="Sekiguchi Y."/>
            <person name="Tourlousse D.M."/>
        </authorList>
    </citation>
    <scope>NUCLEOTIDE SEQUENCE</scope>
    <source>
        <strain evidence="4">301</strain>
    </source>
</reference>
<organism evidence="4 5">
    <name type="scientific">Xanthobacter flavus</name>
    <dbReference type="NCBI Taxonomy" id="281"/>
    <lineage>
        <taxon>Bacteria</taxon>
        <taxon>Pseudomonadati</taxon>
        <taxon>Pseudomonadota</taxon>
        <taxon>Alphaproteobacteria</taxon>
        <taxon>Hyphomicrobiales</taxon>
        <taxon>Xanthobacteraceae</taxon>
        <taxon>Xanthobacter</taxon>
    </lineage>
</organism>
<dbReference type="CDD" id="cd01949">
    <property type="entry name" value="GGDEF"/>
    <property type="match status" value="1"/>
</dbReference>
<dbReference type="Proteomes" id="UP001144397">
    <property type="component" value="Unassembled WGS sequence"/>
</dbReference>
<dbReference type="GO" id="GO:0052621">
    <property type="term" value="F:diguanylate cyclase activity"/>
    <property type="evidence" value="ECO:0007669"/>
    <property type="project" value="UniProtKB-EC"/>
</dbReference>
<dbReference type="PROSITE" id="PS50887">
    <property type="entry name" value="GGDEF"/>
    <property type="match status" value="1"/>
</dbReference>
<gene>
    <name evidence="4" type="ORF">XFLAVUS301_24070</name>
</gene>
<evidence type="ECO:0000313" key="5">
    <source>
        <dbReference type="Proteomes" id="UP001144397"/>
    </source>
</evidence>
<dbReference type="PANTHER" id="PTHR45138">
    <property type="entry name" value="REGULATORY COMPONENTS OF SENSORY TRANSDUCTION SYSTEM"/>
    <property type="match status" value="1"/>
</dbReference>
<sequence>MFDIRDFGNAGAEDGMPDLLTRMRALYEATPLLVGLYDPTDRLRYANPALRATFGVPDGELPTWEELVRRSHAAGTGIIIKADDFETWLASAKSRRGKMRFRSFETDLRDGRWLLVNETMDADGWMLTVGVEVTSFRVDTRDIRQARDHALRAAHTDELTGVANRRFAIHRANEMMAPHGPGGALCVIDLDNFKHVNDRFGHQTGDDLLRAYCALMVAAIGRADCFGRVGGEEFMLVLPQTDLADAERRVCDLLARVRASRPLPALPDFIYTFSAGLTFTPPGDTFSEAYGRADRALYLAKLAGRDRVMLG</sequence>
<dbReference type="InterPro" id="IPR050469">
    <property type="entry name" value="Diguanylate_Cyclase"/>
</dbReference>
<evidence type="ECO:0000259" key="3">
    <source>
        <dbReference type="PROSITE" id="PS50887"/>
    </source>
</evidence>
<dbReference type="Gene3D" id="3.30.450.20">
    <property type="entry name" value="PAS domain"/>
    <property type="match status" value="1"/>
</dbReference>